<dbReference type="KEGG" id="nwl:NWFMUON74_38880"/>
<keyword evidence="2 5" id="KW-0812">Transmembrane</keyword>
<evidence type="ECO:0000313" key="6">
    <source>
        <dbReference type="EMBL" id="BCK56116.1"/>
    </source>
</evidence>
<dbReference type="GeneID" id="80348396"/>
<evidence type="ECO:0000256" key="5">
    <source>
        <dbReference type="SAM" id="Phobius"/>
    </source>
</evidence>
<sequence>MVLAGLLAVEFASFGAGKLLAVASMRKRAEHLGFSTAAYRGIGALELAAGGGVLLGLAYPSIGVAAGGGLVLLMAGAIASHLRNNDGPTEIAPAAVSAVVAVTYVVTLAGAFS</sequence>
<dbReference type="AlphaFoldDB" id="A0A7G1KNC4"/>
<gene>
    <name evidence="6" type="ORF">NWFMUON74_38880</name>
</gene>
<organism evidence="6 7">
    <name type="scientific">Nocardia wallacei</name>
    <dbReference type="NCBI Taxonomy" id="480035"/>
    <lineage>
        <taxon>Bacteria</taxon>
        <taxon>Bacillati</taxon>
        <taxon>Actinomycetota</taxon>
        <taxon>Actinomycetes</taxon>
        <taxon>Mycobacteriales</taxon>
        <taxon>Nocardiaceae</taxon>
        <taxon>Nocardia</taxon>
    </lineage>
</organism>
<evidence type="ECO:0000256" key="2">
    <source>
        <dbReference type="ARBA" id="ARBA00022692"/>
    </source>
</evidence>
<dbReference type="Pfam" id="PF13564">
    <property type="entry name" value="DoxX_2"/>
    <property type="match status" value="1"/>
</dbReference>
<accession>A0A7G1KNC4</accession>
<keyword evidence="3 5" id="KW-1133">Transmembrane helix</keyword>
<evidence type="ECO:0000313" key="7">
    <source>
        <dbReference type="Proteomes" id="UP000516173"/>
    </source>
</evidence>
<keyword evidence="4 5" id="KW-0472">Membrane</keyword>
<dbReference type="RefSeq" id="WP_232110443.1">
    <property type="nucleotide sequence ID" value="NZ_AP023396.1"/>
</dbReference>
<name>A0A7G1KNC4_9NOCA</name>
<dbReference type="GO" id="GO:0016020">
    <property type="term" value="C:membrane"/>
    <property type="evidence" value="ECO:0007669"/>
    <property type="project" value="UniProtKB-SubCell"/>
</dbReference>
<evidence type="ECO:0000256" key="3">
    <source>
        <dbReference type="ARBA" id="ARBA00022989"/>
    </source>
</evidence>
<reference evidence="6 7" key="1">
    <citation type="submission" date="2020-08" db="EMBL/GenBank/DDBJ databases">
        <title>Genome Sequencing of Nocardia wallacei strain FMUON74 and assembly.</title>
        <authorList>
            <person name="Toyokawa M."/>
            <person name="Uesaka K."/>
        </authorList>
    </citation>
    <scope>NUCLEOTIDE SEQUENCE [LARGE SCALE GENOMIC DNA]</scope>
    <source>
        <strain evidence="6 7">FMUON74</strain>
    </source>
</reference>
<evidence type="ECO:0000256" key="4">
    <source>
        <dbReference type="ARBA" id="ARBA00023136"/>
    </source>
</evidence>
<proteinExistence type="predicted"/>
<feature type="transmembrane region" description="Helical" evidence="5">
    <location>
        <begin position="91"/>
        <end position="112"/>
    </location>
</feature>
<feature type="transmembrane region" description="Helical" evidence="5">
    <location>
        <begin position="57"/>
        <end position="79"/>
    </location>
</feature>
<dbReference type="InterPro" id="IPR032808">
    <property type="entry name" value="DoxX"/>
</dbReference>
<dbReference type="EMBL" id="AP023396">
    <property type="protein sequence ID" value="BCK56116.1"/>
    <property type="molecule type" value="Genomic_DNA"/>
</dbReference>
<protein>
    <submittedName>
        <fullName evidence="6">Invasion protein</fullName>
    </submittedName>
</protein>
<comment type="subcellular location">
    <subcellularLocation>
        <location evidence="1">Membrane</location>
        <topology evidence="1">Multi-pass membrane protein</topology>
    </subcellularLocation>
</comment>
<evidence type="ECO:0000256" key="1">
    <source>
        <dbReference type="ARBA" id="ARBA00004141"/>
    </source>
</evidence>
<keyword evidence="7" id="KW-1185">Reference proteome</keyword>
<dbReference type="Proteomes" id="UP000516173">
    <property type="component" value="Chromosome"/>
</dbReference>